<protein>
    <submittedName>
        <fullName evidence="2 3">Uncharacterized protein</fullName>
    </submittedName>
</protein>
<dbReference type="VEuPathDB" id="VectorBase:ISCW018159"/>
<dbReference type="InParanoid" id="B7PJK9"/>
<dbReference type="EMBL" id="ABJB010395241">
    <property type="status" value="NOT_ANNOTATED_CDS"/>
    <property type="molecule type" value="Genomic_DNA"/>
</dbReference>
<feature type="region of interest" description="Disordered" evidence="1">
    <location>
        <begin position="85"/>
        <end position="107"/>
    </location>
</feature>
<dbReference type="VEuPathDB" id="VectorBase:ISCI018159"/>
<accession>B7PJK9</accession>
<dbReference type="HOGENOM" id="CLU_2212812_0_0_1"/>
<dbReference type="Proteomes" id="UP000001555">
    <property type="component" value="Unassembled WGS sequence"/>
</dbReference>
<reference evidence="3" key="2">
    <citation type="submission" date="2020-05" db="UniProtKB">
        <authorList>
            <consortium name="EnsemblMetazoa"/>
        </authorList>
    </citation>
    <scope>IDENTIFICATION</scope>
    <source>
        <strain evidence="3">wikel</strain>
    </source>
</reference>
<feature type="region of interest" description="Disordered" evidence="1">
    <location>
        <begin position="27"/>
        <end position="53"/>
    </location>
</feature>
<organism>
    <name type="scientific">Ixodes scapularis</name>
    <name type="common">Black-legged tick</name>
    <name type="synonym">Deer tick</name>
    <dbReference type="NCBI Taxonomy" id="6945"/>
    <lineage>
        <taxon>Eukaryota</taxon>
        <taxon>Metazoa</taxon>
        <taxon>Ecdysozoa</taxon>
        <taxon>Arthropoda</taxon>
        <taxon>Chelicerata</taxon>
        <taxon>Arachnida</taxon>
        <taxon>Acari</taxon>
        <taxon>Parasitiformes</taxon>
        <taxon>Ixodida</taxon>
        <taxon>Ixodoidea</taxon>
        <taxon>Ixodidae</taxon>
        <taxon>Ixodinae</taxon>
        <taxon>Ixodes</taxon>
    </lineage>
</organism>
<name>B7PJK9_IXOSC</name>
<dbReference type="AlphaFoldDB" id="B7PJK9"/>
<evidence type="ECO:0000313" key="3">
    <source>
        <dbReference type="EnsemblMetazoa" id="ISCW018159-PA"/>
    </source>
</evidence>
<keyword evidence="4" id="KW-1185">Reference proteome</keyword>
<evidence type="ECO:0000313" key="4">
    <source>
        <dbReference type="Proteomes" id="UP000001555"/>
    </source>
</evidence>
<reference evidence="2 4" key="1">
    <citation type="submission" date="2008-03" db="EMBL/GenBank/DDBJ databases">
        <title>Annotation of Ixodes scapularis.</title>
        <authorList>
            <consortium name="Ixodes scapularis Genome Project Consortium"/>
            <person name="Caler E."/>
            <person name="Hannick L.I."/>
            <person name="Bidwell S."/>
            <person name="Joardar V."/>
            <person name="Thiagarajan M."/>
            <person name="Amedeo P."/>
            <person name="Galinsky K.J."/>
            <person name="Schobel S."/>
            <person name="Inman J."/>
            <person name="Hostetler J."/>
            <person name="Miller J."/>
            <person name="Hammond M."/>
            <person name="Megy K."/>
            <person name="Lawson D."/>
            <person name="Kodira C."/>
            <person name="Sutton G."/>
            <person name="Meyer J."/>
            <person name="Hill C.A."/>
            <person name="Birren B."/>
            <person name="Nene V."/>
            <person name="Collins F."/>
            <person name="Alarcon-Chaidez F."/>
            <person name="Wikel S."/>
            <person name="Strausberg R."/>
        </authorList>
    </citation>
    <scope>NUCLEOTIDE SEQUENCE [LARGE SCALE GENOMIC DNA]</scope>
    <source>
        <strain evidence="4">Wikel</strain>
        <strain evidence="2">Wikel colony</strain>
    </source>
</reference>
<evidence type="ECO:0000256" key="1">
    <source>
        <dbReference type="SAM" id="MobiDB-lite"/>
    </source>
</evidence>
<proteinExistence type="predicted"/>
<gene>
    <name evidence="2" type="ORF">IscW_ISCW018159</name>
</gene>
<evidence type="ECO:0000313" key="2">
    <source>
        <dbReference type="EMBL" id="EEC06781.1"/>
    </source>
</evidence>
<dbReference type="EMBL" id="DS727209">
    <property type="protein sequence ID" value="EEC06781.1"/>
    <property type="molecule type" value="Genomic_DNA"/>
</dbReference>
<dbReference type="PaxDb" id="6945-B7PJK9"/>
<feature type="compositionally biased region" description="Basic residues" evidence="1">
    <location>
        <begin position="27"/>
        <end position="43"/>
    </location>
</feature>
<dbReference type="EnsemblMetazoa" id="ISCW018159-RA">
    <property type="protein sequence ID" value="ISCW018159-PA"/>
    <property type="gene ID" value="ISCW018159"/>
</dbReference>
<sequence>MHHHFEFVKFQVKEELLFTHEALHIKRDRKGRGHRGSSMRSSKRSTVQPLHTPSKWWQAGCPNWQRPTRGNIYKHAHTNGSCIGEWGDGTHNRPLSGTLPALRSSSK</sequence>